<feature type="compositionally biased region" description="Low complexity" evidence="6">
    <location>
        <begin position="185"/>
        <end position="209"/>
    </location>
</feature>
<dbReference type="GO" id="GO:0016020">
    <property type="term" value="C:membrane"/>
    <property type="evidence" value="ECO:0007669"/>
    <property type="project" value="UniProtKB-SubCell"/>
</dbReference>
<dbReference type="RefSeq" id="WP_158027615.1">
    <property type="nucleotide sequence ID" value="NZ_BMHG01000001.1"/>
</dbReference>
<name>A0A6H9WRU4_9MICO</name>
<dbReference type="AlphaFoldDB" id="A0A6H9WRU4"/>
<keyword evidence="2 7" id="KW-0812">Transmembrane</keyword>
<gene>
    <name evidence="8" type="ORF">F8O04_01840</name>
</gene>
<keyword evidence="9" id="KW-1185">Reference proteome</keyword>
<dbReference type="EMBL" id="WBJY01000001">
    <property type="protein sequence ID" value="KAB1649050.1"/>
    <property type="molecule type" value="Genomic_DNA"/>
</dbReference>
<dbReference type="EC" id="3.4.21.89" evidence="5"/>
<dbReference type="CDD" id="cd06530">
    <property type="entry name" value="S26_SPase_I"/>
    <property type="match status" value="1"/>
</dbReference>
<keyword evidence="4 7" id="KW-0472">Membrane</keyword>
<keyword evidence="8" id="KW-0378">Hydrolase</keyword>
<dbReference type="OrthoDB" id="3790724at2"/>
<dbReference type="GO" id="GO:0006465">
    <property type="term" value="P:signal peptide processing"/>
    <property type="evidence" value="ECO:0007669"/>
    <property type="project" value="UniProtKB-UniRule"/>
</dbReference>
<dbReference type="InterPro" id="IPR036286">
    <property type="entry name" value="LexA/Signal_pep-like_sf"/>
</dbReference>
<evidence type="ECO:0000256" key="1">
    <source>
        <dbReference type="ARBA" id="ARBA00004370"/>
    </source>
</evidence>
<dbReference type="GO" id="GO:0009003">
    <property type="term" value="F:signal peptidase activity"/>
    <property type="evidence" value="ECO:0007669"/>
    <property type="project" value="UniProtKB-EC"/>
</dbReference>
<dbReference type="GO" id="GO:0004252">
    <property type="term" value="F:serine-type endopeptidase activity"/>
    <property type="evidence" value="ECO:0007669"/>
    <property type="project" value="UniProtKB-UniRule"/>
</dbReference>
<evidence type="ECO:0000313" key="9">
    <source>
        <dbReference type="Proteomes" id="UP000431744"/>
    </source>
</evidence>
<evidence type="ECO:0000256" key="2">
    <source>
        <dbReference type="ARBA" id="ARBA00022692"/>
    </source>
</evidence>
<evidence type="ECO:0000256" key="3">
    <source>
        <dbReference type="ARBA" id="ARBA00022989"/>
    </source>
</evidence>
<dbReference type="InterPro" id="IPR001733">
    <property type="entry name" value="Peptidase_S26B"/>
</dbReference>
<dbReference type="Proteomes" id="UP000431744">
    <property type="component" value="Unassembled WGS sequence"/>
</dbReference>
<evidence type="ECO:0000256" key="7">
    <source>
        <dbReference type="SAM" id="Phobius"/>
    </source>
</evidence>
<feature type="transmembrane region" description="Helical" evidence="7">
    <location>
        <begin position="26"/>
        <end position="59"/>
    </location>
</feature>
<comment type="caution">
    <text evidence="8">The sequence shown here is derived from an EMBL/GenBank/DDBJ whole genome shotgun (WGS) entry which is preliminary data.</text>
</comment>
<evidence type="ECO:0000256" key="6">
    <source>
        <dbReference type="SAM" id="MobiDB-lite"/>
    </source>
</evidence>
<sequence length="233" mass="23191">MTAGERRRSAAHAAGRGAPVARGAGALASVATTLLAIVGVAVLGWLAFAALTGAQLIVFKTGSMSPTMPQGAAAVVLPVPASDLEVGDVVTVQSHGSDLPVTHRIVAIEPAAAAPGATALTLRGDANTEDDQAPYVVTEAHRVVASMPGLGTVIALAQTPISMGVFTLVAALLVVRAFWPRRVPAGSETTEGTGTVTSGAAEAAETATAPNAPTDNVVPETAVPETAVPGARR</sequence>
<reference evidence="8 9" key="1">
    <citation type="submission" date="2019-09" db="EMBL/GenBank/DDBJ databases">
        <title>Phylogeny of genus Pseudoclavibacter and closely related genus.</title>
        <authorList>
            <person name="Li Y."/>
        </authorList>
    </citation>
    <scope>NUCLEOTIDE SEQUENCE [LARGE SCALE GENOMIC DNA]</scope>
    <source>
        <strain evidence="8 9">EGI 60007</strain>
    </source>
</reference>
<organism evidence="8 9">
    <name type="scientific">Pseudoclavibacter endophyticus</name>
    <dbReference type="NCBI Taxonomy" id="1778590"/>
    <lineage>
        <taxon>Bacteria</taxon>
        <taxon>Bacillati</taxon>
        <taxon>Actinomycetota</taxon>
        <taxon>Actinomycetes</taxon>
        <taxon>Micrococcales</taxon>
        <taxon>Microbacteriaceae</taxon>
        <taxon>Pseudoclavibacter</taxon>
    </lineage>
</organism>
<feature type="region of interest" description="Disordered" evidence="6">
    <location>
        <begin position="184"/>
        <end position="233"/>
    </location>
</feature>
<evidence type="ECO:0000256" key="5">
    <source>
        <dbReference type="NCBIfam" id="TIGR02228"/>
    </source>
</evidence>
<dbReference type="NCBIfam" id="TIGR02228">
    <property type="entry name" value="sigpep_I_arch"/>
    <property type="match status" value="1"/>
</dbReference>
<feature type="transmembrane region" description="Helical" evidence="7">
    <location>
        <begin position="153"/>
        <end position="175"/>
    </location>
</feature>
<evidence type="ECO:0000256" key="4">
    <source>
        <dbReference type="ARBA" id="ARBA00023136"/>
    </source>
</evidence>
<comment type="subcellular location">
    <subcellularLocation>
        <location evidence="1">Membrane</location>
    </subcellularLocation>
</comment>
<dbReference type="InterPro" id="IPR019533">
    <property type="entry name" value="Peptidase_S26"/>
</dbReference>
<accession>A0A6H9WRU4</accession>
<dbReference type="SUPFAM" id="SSF51306">
    <property type="entry name" value="LexA/Signal peptidase"/>
    <property type="match status" value="1"/>
</dbReference>
<keyword evidence="3 7" id="KW-1133">Transmembrane helix</keyword>
<evidence type="ECO:0000313" key="8">
    <source>
        <dbReference type="EMBL" id="KAB1649050.1"/>
    </source>
</evidence>
<protein>
    <recommendedName>
        <fullName evidence="5">Signal peptidase I</fullName>
        <ecNumber evidence="5">3.4.21.89</ecNumber>
    </recommendedName>
</protein>
<proteinExistence type="predicted"/>